<accession>A0A0F6YIU4</accession>
<evidence type="ECO:0000313" key="3">
    <source>
        <dbReference type="EMBL" id="AKF07376.1"/>
    </source>
</evidence>
<sequence length="934" mass="102640">MQKPSRYVGGEHGEVRKDWSAVSARLCLAFPDVYDIGMSHLGFKILYGIVNEHPKLLAERCYAPWSDMEAELRAHGQPLRSLESARSLRDFDVVGFSLQFELTFTNILLMLELGGIPLRAADRGEDDPLVIVGGPVATHCEPLAPFVDVAVIGDGEEKTPEIMLTWTALKAAGVPRRERLRELVRVSTKTGGGLYVPALYETEIEPETGVRVVSKPSDPTLPFPVKRAMVANLNDYPFPSGGPVSATESVFDRVSVEIARGCTEGCRFCQAGMIYRPVRERDPESILDTITRAVKDGGYDEASLTSLSTADYSAIHPLVKAVMKKFEAEKVALSVSSLRAYGLDEDLLDEIKKVRATGLTFAPEAGSQRMRDVVNKNITEEQLMTTAERVFARGWSKMKLYFMIGLPTEEEEDVRGIVQTGARARDVGRKVQRGRGPDVTVSVSIHVPKPHTPFQWCAMDAKDLVEVKQSWLREEARAGGVKLKTHDSEGSWLEGVIARGDRTLGDVIETAYRHGARFDSWEERLDLGAWQRAFEQHGIEPARFLGTIPVTARLPWDHLDVGLEDGFLLREYRKALSNRLSPPCGKVAGAFVHHTNLVDAEADRKRLVCYDCGVACDLGQMREERLVFLRKLGADERPAPREARDPGAPKVLPKHMRPPPKQVQGAPMRVRLAYRKVGLAAYRGHLDLVRVLPRILRRVEMPLWYTEGFHPRPDMVFGPALSLGIASLAEYVDLKLDGDVAFSLDGLVERLNAVSEAGLEFLAVRALGGQDAGINKVIDEAEYVAAIPHAWLAERGLSDLDALRARTDTARAGSLVVRRIIEGIGKDVDVAKYLLELAIGAGADALEAAGLGGALVPLRMRISMTGQGTAKASEVIEAVLGEKDVPHRLVRVGLFAMRDGRRADPTDLDAVRVKRTIQAHDVASEVVEAGGDAE</sequence>
<feature type="compositionally biased region" description="Basic and acidic residues" evidence="1">
    <location>
        <begin position="637"/>
        <end position="647"/>
    </location>
</feature>
<keyword evidence="4" id="KW-1185">Reference proteome</keyword>
<dbReference type="PANTHER" id="PTHR42731">
    <property type="entry name" value="SLL1084 PROTEIN"/>
    <property type="match status" value="1"/>
</dbReference>
<dbReference type="Proteomes" id="UP000034883">
    <property type="component" value="Chromosome"/>
</dbReference>
<dbReference type="SFLD" id="SFLDS00029">
    <property type="entry name" value="Radical_SAM"/>
    <property type="match status" value="1"/>
</dbReference>
<dbReference type="SUPFAM" id="SSF102114">
    <property type="entry name" value="Radical SAM enzymes"/>
    <property type="match status" value="1"/>
</dbReference>
<dbReference type="InterPro" id="IPR045784">
    <property type="entry name" value="Radical_SAM_N2"/>
</dbReference>
<dbReference type="InterPro" id="IPR007197">
    <property type="entry name" value="rSAM"/>
</dbReference>
<dbReference type="InterPro" id="IPR006638">
    <property type="entry name" value="Elp3/MiaA/NifB-like_rSAM"/>
</dbReference>
<dbReference type="InterPro" id="IPR018768">
    <property type="entry name" value="DUF2344"/>
</dbReference>
<dbReference type="Pfam" id="PF10105">
    <property type="entry name" value="DUF2344"/>
    <property type="match status" value="1"/>
</dbReference>
<protein>
    <submittedName>
        <fullName evidence="3">Fe-S oxidoreductase</fullName>
    </submittedName>
</protein>
<evidence type="ECO:0000313" key="4">
    <source>
        <dbReference type="Proteomes" id="UP000034883"/>
    </source>
</evidence>
<dbReference type="STRING" id="927083.DB32_004525"/>
<dbReference type="SMART" id="SM00729">
    <property type="entry name" value="Elp3"/>
    <property type="match status" value="1"/>
</dbReference>
<dbReference type="Pfam" id="PF19864">
    <property type="entry name" value="Radical_SAM_N2"/>
    <property type="match status" value="1"/>
</dbReference>
<dbReference type="NCBIfam" id="TIGR03936">
    <property type="entry name" value="sam_1_link_chp"/>
    <property type="match status" value="1"/>
</dbReference>
<dbReference type="CDD" id="cd01335">
    <property type="entry name" value="Radical_SAM"/>
    <property type="match status" value="1"/>
</dbReference>
<dbReference type="SFLD" id="SFLDG01082">
    <property type="entry name" value="B12-binding_domain_containing"/>
    <property type="match status" value="1"/>
</dbReference>
<dbReference type="InterPro" id="IPR023862">
    <property type="entry name" value="CHP03960_rSAM"/>
</dbReference>
<dbReference type="InterPro" id="IPR058240">
    <property type="entry name" value="rSAM_sf"/>
</dbReference>
<feature type="domain" description="Radical SAM core" evidence="2">
    <location>
        <begin position="248"/>
        <end position="487"/>
    </location>
</feature>
<dbReference type="Gene3D" id="3.80.30.20">
    <property type="entry name" value="tm_1862 like domain"/>
    <property type="match status" value="1"/>
</dbReference>
<organism evidence="3 4">
    <name type="scientific">Sandaracinus amylolyticus</name>
    <dbReference type="NCBI Taxonomy" id="927083"/>
    <lineage>
        <taxon>Bacteria</taxon>
        <taxon>Pseudomonadati</taxon>
        <taxon>Myxococcota</taxon>
        <taxon>Polyangia</taxon>
        <taxon>Polyangiales</taxon>
        <taxon>Sandaracinaceae</taxon>
        <taxon>Sandaracinus</taxon>
    </lineage>
</organism>
<dbReference type="GO" id="GO:0051536">
    <property type="term" value="F:iron-sulfur cluster binding"/>
    <property type="evidence" value="ECO:0007669"/>
    <property type="project" value="InterPro"/>
</dbReference>
<dbReference type="Pfam" id="PF04055">
    <property type="entry name" value="Radical_SAM"/>
    <property type="match status" value="1"/>
</dbReference>
<name>A0A0F6YIU4_9BACT</name>
<dbReference type="PANTHER" id="PTHR42731:SF1">
    <property type="entry name" value="RADICAL SAM DOMAIN PROTEIN"/>
    <property type="match status" value="1"/>
</dbReference>
<dbReference type="InterPro" id="IPR023404">
    <property type="entry name" value="rSAM_horseshoe"/>
</dbReference>
<dbReference type="GO" id="GO:0003824">
    <property type="term" value="F:catalytic activity"/>
    <property type="evidence" value="ECO:0007669"/>
    <property type="project" value="InterPro"/>
</dbReference>
<proteinExistence type="predicted"/>
<evidence type="ECO:0000259" key="2">
    <source>
        <dbReference type="PROSITE" id="PS51918"/>
    </source>
</evidence>
<gene>
    <name evidence="3" type="ORF">DB32_004525</name>
</gene>
<dbReference type="AlphaFoldDB" id="A0A0F6YIU4"/>
<dbReference type="PROSITE" id="PS51918">
    <property type="entry name" value="RADICAL_SAM"/>
    <property type="match status" value="1"/>
</dbReference>
<reference evidence="3 4" key="1">
    <citation type="submission" date="2015-03" db="EMBL/GenBank/DDBJ databases">
        <title>Genome assembly of Sandaracinus amylolyticus DSM 53668.</title>
        <authorList>
            <person name="Sharma G."/>
            <person name="Subramanian S."/>
        </authorList>
    </citation>
    <scope>NUCLEOTIDE SEQUENCE [LARGE SCALE GENOMIC DNA]</scope>
    <source>
        <strain evidence="3 4">DSM 53668</strain>
    </source>
</reference>
<feature type="region of interest" description="Disordered" evidence="1">
    <location>
        <begin position="637"/>
        <end position="663"/>
    </location>
</feature>
<dbReference type="EMBL" id="CP011125">
    <property type="protein sequence ID" value="AKF07376.1"/>
    <property type="molecule type" value="Genomic_DNA"/>
</dbReference>
<evidence type="ECO:0000256" key="1">
    <source>
        <dbReference type="SAM" id="MobiDB-lite"/>
    </source>
</evidence>
<dbReference type="NCBIfam" id="TIGR03960">
    <property type="entry name" value="rSAM_fuse_unch"/>
    <property type="match status" value="1"/>
</dbReference>
<dbReference type="KEGG" id="samy:DB32_004525"/>